<organism evidence="1 2">
    <name type="scientific">Methylophaga nitratireducenticrescens</name>
    <dbReference type="NCBI Taxonomy" id="754476"/>
    <lineage>
        <taxon>Bacteria</taxon>
        <taxon>Pseudomonadati</taxon>
        <taxon>Pseudomonadota</taxon>
        <taxon>Gammaproteobacteria</taxon>
        <taxon>Thiotrichales</taxon>
        <taxon>Piscirickettsiaceae</taxon>
        <taxon>Methylophaga</taxon>
    </lineage>
</organism>
<gene>
    <name evidence="1" type="ordered locus">Q7A_890</name>
</gene>
<accession>I1XH63</accession>
<dbReference type="AlphaFoldDB" id="I1XH63"/>
<reference evidence="1 2" key="2">
    <citation type="journal article" date="2013" name="Int. J. Syst. Evol. Microbiol.">
        <title>Methylophaga nitratireducenticrescens sp. nov. and Methylophaga frappieri sp. nov., isolated from the biofilm of the methanol-fed denitrification system treating the seawater at the Montreal Biodome.</title>
        <authorList>
            <person name="Villeneuve C."/>
            <person name="Martineau C."/>
            <person name="Mauffrey F."/>
            <person name="Villemur R."/>
        </authorList>
    </citation>
    <scope>NUCLEOTIDE SEQUENCE [LARGE SCALE GENOMIC DNA]</scope>
    <source>
        <strain evidence="1 2">JAM1</strain>
    </source>
</reference>
<dbReference type="Gene3D" id="1.10.10.10">
    <property type="entry name" value="Winged helix-like DNA-binding domain superfamily/Winged helix DNA-binding domain"/>
    <property type="match status" value="1"/>
</dbReference>
<dbReference type="EMBL" id="CP003390">
    <property type="protein sequence ID" value="AFI83732.1"/>
    <property type="molecule type" value="Genomic_DNA"/>
</dbReference>
<dbReference type="PATRIC" id="fig|754476.3.peg.877"/>
<dbReference type="Pfam" id="PF10771">
    <property type="entry name" value="DUF2582"/>
    <property type="match status" value="1"/>
</dbReference>
<dbReference type="KEGG" id="mej:Q7A_890"/>
<evidence type="ECO:0000313" key="1">
    <source>
        <dbReference type="EMBL" id="AFI83732.1"/>
    </source>
</evidence>
<name>I1XH63_METNJ</name>
<reference evidence="1 2" key="1">
    <citation type="journal article" date="2012" name="J. Bacteriol.">
        <title>Complete genome sequences of Methylophaga sp. strain JAM1 and Methylophaga sp. strain JAM7.</title>
        <authorList>
            <person name="Villeneuve C."/>
            <person name="Martineau C."/>
            <person name="Mauffrey F."/>
            <person name="Villemur R."/>
        </authorList>
    </citation>
    <scope>NUCLEOTIDE SEQUENCE [LARGE SCALE GENOMIC DNA]</scope>
    <source>
        <strain evidence="1 2">JAM1</strain>
    </source>
</reference>
<keyword evidence="2" id="KW-1185">Reference proteome</keyword>
<dbReference type="InterPro" id="IPR036388">
    <property type="entry name" value="WH-like_DNA-bd_sf"/>
</dbReference>
<dbReference type="HOGENOM" id="CLU_175324_2_1_6"/>
<dbReference type="RefSeq" id="WP_014706107.1">
    <property type="nucleotide sequence ID" value="NC_017857.3"/>
</dbReference>
<proteinExistence type="predicted"/>
<dbReference type="STRING" id="754476.Q7A_890"/>
<evidence type="ECO:0008006" key="3">
    <source>
        <dbReference type="Google" id="ProtNLM"/>
    </source>
</evidence>
<dbReference type="InterPro" id="IPR019707">
    <property type="entry name" value="DUF2582"/>
</dbReference>
<dbReference type="eggNOG" id="ENOG5032AZ4">
    <property type="taxonomic scope" value="Bacteria"/>
</dbReference>
<evidence type="ECO:0000313" key="2">
    <source>
        <dbReference type="Proteomes" id="UP000009144"/>
    </source>
</evidence>
<dbReference type="Proteomes" id="UP000009144">
    <property type="component" value="Chromosome"/>
</dbReference>
<protein>
    <recommendedName>
        <fullName evidence="3">Winged helix-turn-helix domain-containing protein</fullName>
    </recommendedName>
</protein>
<sequence>MQQTIGDAAGEIWKYLKKNGVTSSSKLAKECGLDNKSLQRAIGWLSREDNLSLTQKGRSEIIDLKER</sequence>